<dbReference type="InterPro" id="IPR042467">
    <property type="entry name" value="Peptidase_C65_otubain_sub2"/>
</dbReference>
<dbReference type="GO" id="GO:2000780">
    <property type="term" value="P:negative regulation of double-strand break repair"/>
    <property type="evidence" value="ECO:0007669"/>
    <property type="project" value="TreeGrafter"/>
</dbReference>
<accession>V9KQ71</accession>
<dbReference type="EMBL" id="JW868288">
    <property type="protein sequence ID" value="AFP00806.1"/>
    <property type="molecule type" value="mRNA"/>
</dbReference>
<evidence type="ECO:0000256" key="6">
    <source>
        <dbReference type="ARBA" id="ARBA00022801"/>
    </source>
</evidence>
<keyword evidence="7" id="KW-0788">Thiol protease</keyword>
<evidence type="ECO:0000256" key="3">
    <source>
        <dbReference type="ARBA" id="ARBA00012759"/>
    </source>
</evidence>
<keyword evidence="6" id="KW-0378">Hydrolase</keyword>
<dbReference type="GO" id="GO:0006508">
    <property type="term" value="P:proteolysis"/>
    <property type="evidence" value="ECO:0007669"/>
    <property type="project" value="UniProtKB-KW"/>
</dbReference>
<dbReference type="GO" id="GO:0071108">
    <property type="term" value="P:protein K48-linked deubiquitination"/>
    <property type="evidence" value="ECO:0007669"/>
    <property type="project" value="TreeGrafter"/>
</dbReference>
<dbReference type="Pfam" id="PF10275">
    <property type="entry name" value="Peptidase_C65"/>
    <property type="match status" value="1"/>
</dbReference>
<dbReference type="AlphaFoldDB" id="V9KQ71"/>
<evidence type="ECO:0000256" key="7">
    <source>
        <dbReference type="ARBA" id="ARBA00022807"/>
    </source>
</evidence>
<organism evidence="9">
    <name type="scientific">Callorhinchus milii</name>
    <name type="common">Ghost shark</name>
    <dbReference type="NCBI Taxonomy" id="7868"/>
    <lineage>
        <taxon>Eukaryota</taxon>
        <taxon>Metazoa</taxon>
        <taxon>Chordata</taxon>
        <taxon>Craniata</taxon>
        <taxon>Vertebrata</taxon>
        <taxon>Chondrichthyes</taxon>
        <taxon>Holocephali</taxon>
        <taxon>Chimaeriformes</taxon>
        <taxon>Callorhinchidae</taxon>
        <taxon>Callorhinchus</taxon>
    </lineage>
</organism>
<feature type="non-terminal residue" evidence="9">
    <location>
        <position position="1"/>
    </location>
</feature>
<dbReference type="Gene3D" id="1.20.1300.20">
    <property type="entry name" value="Peptidase C65 Otubain, subdomain 2"/>
    <property type="match status" value="1"/>
</dbReference>
<dbReference type="PROSITE" id="PS50802">
    <property type="entry name" value="OTU"/>
    <property type="match status" value="1"/>
</dbReference>
<dbReference type="InterPro" id="IPR019400">
    <property type="entry name" value="Peptidase_C65_otubain"/>
</dbReference>
<dbReference type="InterPro" id="IPR038765">
    <property type="entry name" value="Papain-like_cys_pep_sf"/>
</dbReference>
<dbReference type="InterPro" id="IPR003323">
    <property type="entry name" value="OTU_dom"/>
</dbReference>
<dbReference type="Gene3D" id="3.30.200.60">
    <property type="entry name" value="Peptidase C65 Otubain, subdomain 1"/>
    <property type="match status" value="1"/>
</dbReference>
<reference evidence="9" key="1">
    <citation type="journal article" date="2014" name="Nature">
        <title>Elephant shark genome provides unique insights into gnathostome evolution.</title>
        <authorList>
            <consortium name="International Elephant Shark Genome Sequencing Consortium"/>
            <person name="Venkatesh B."/>
            <person name="Lee A.P."/>
            <person name="Ravi V."/>
            <person name="Maurya A.K."/>
            <person name="Lian M.M."/>
            <person name="Swann J.B."/>
            <person name="Ohta Y."/>
            <person name="Flajnik M.F."/>
            <person name="Sutoh Y."/>
            <person name="Kasahara M."/>
            <person name="Hoon S."/>
            <person name="Gangu V."/>
            <person name="Roy S.W."/>
            <person name="Irimia M."/>
            <person name="Korzh V."/>
            <person name="Kondrychyn I."/>
            <person name="Lim Z.W."/>
            <person name="Tay B.H."/>
            <person name="Tohari S."/>
            <person name="Kong K.W."/>
            <person name="Ho S."/>
            <person name="Lorente-Galdos B."/>
            <person name="Quilez J."/>
            <person name="Marques-Bonet T."/>
            <person name="Raney B.J."/>
            <person name="Ingham P.W."/>
            <person name="Tay A."/>
            <person name="Hillier L.W."/>
            <person name="Minx P."/>
            <person name="Boehm T."/>
            <person name="Wilson R.K."/>
            <person name="Brenner S."/>
            <person name="Warren W.C."/>
        </authorList>
    </citation>
    <scope>NUCLEOTIDE SEQUENCE</scope>
    <source>
        <tissue evidence="9">Brain</tissue>
    </source>
</reference>
<evidence type="ECO:0000256" key="4">
    <source>
        <dbReference type="ARBA" id="ARBA00022670"/>
    </source>
</evidence>
<keyword evidence="5" id="KW-0833">Ubl conjugation pathway</keyword>
<evidence type="ECO:0000256" key="1">
    <source>
        <dbReference type="ARBA" id="ARBA00000707"/>
    </source>
</evidence>
<evidence type="ECO:0000256" key="2">
    <source>
        <dbReference type="ARBA" id="ARBA00006579"/>
    </source>
</evidence>
<evidence type="ECO:0000259" key="8">
    <source>
        <dbReference type="PROSITE" id="PS50802"/>
    </source>
</evidence>
<evidence type="ECO:0000313" key="9">
    <source>
        <dbReference type="EMBL" id="AFP00806.1"/>
    </source>
</evidence>
<dbReference type="PANTHER" id="PTHR12931:SF3">
    <property type="entry name" value="UBIQUITIN THIOESTERASE OTUB2"/>
    <property type="match status" value="1"/>
</dbReference>
<dbReference type="GO" id="GO:0035871">
    <property type="term" value="P:protein K11-linked deubiquitination"/>
    <property type="evidence" value="ECO:0007669"/>
    <property type="project" value="TreeGrafter"/>
</dbReference>
<dbReference type="GO" id="GO:0005634">
    <property type="term" value="C:nucleus"/>
    <property type="evidence" value="ECO:0007669"/>
    <property type="project" value="TreeGrafter"/>
</dbReference>
<name>V9KQ71_CALMI</name>
<dbReference type="MEROPS" id="C65.001"/>
<dbReference type="PANTHER" id="PTHR12931">
    <property type="entry name" value="UBIQUITIN THIOLESTERASE PROTEIN OTUB"/>
    <property type="match status" value="1"/>
</dbReference>
<dbReference type="GO" id="GO:0004843">
    <property type="term" value="F:cysteine-type deubiquitinase activity"/>
    <property type="evidence" value="ECO:0007669"/>
    <property type="project" value="UniProtKB-EC"/>
</dbReference>
<dbReference type="FunFam" id="1.20.1300.20:FF:000001">
    <property type="entry name" value="Ubiquitin thioesterase OTUB1"/>
    <property type="match status" value="1"/>
</dbReference>
<comment type="similarity">
    <text evidence="2">Belongs to the peptidase C65 family.</text>
</comment>
<feature type="domain" description="OTU" evidence="8">
    <location>
        <begin position="113"/>
        <end position="304"/>
    </location>
</feature>
<dbReference type="SUPFAM" id="SSF54001">
    <property type="entry name" value="Cysteine proteinases"/>
    <property type="match status" value="1"/>
</dbReference>
<dbReference type="GO" id="GO:0043130">
    <property type="term" value="F:ubiquitin binding"/>
    <property type="evidence" value="ECO:0007669"/>
    <property type="project" value="TreeGrafter"/>
</dbReference>
<dbReference type="EC" id="3.4.19.12" evidence="3"/>
<sequence>GWEAGAGRSGGDVTSWRLTGTQAAGGQCVSVSPGHVPPVPGQCVGWRPPSAGHWAHSTAQHCTAHTGHWGQMDGAFGYASIVSDKSGILQLGDEHPDDAIHQRKVEDLSKRYACFRRTLGDGNCFYRALSFAYLEALLGNSKGVQKLRKILMRSKGELLSMGFIESTFENAFNTFMDVIDLVEADVSGAKLLAVFNDRNTSDCLVLYLRLLTSAYLQKKSEFFEYFLEGGMSIKDFCTQEVEPMAMESDHIHITALTQALNIPIQVEYMDKSNTAVNHHIFPEGSKPLVYLLYKPGHYDILYKANKSK</sequence>
<protein>
    <recommendedName>
        <fullName evidence="3">ubiquitinyl hydrolase 1</fullName>
        <ecNumber evidence="3">3.4.19.12</ecNumber>
    </recommendedName>
</protein>
<comment type="catalytic activity">
    <reaction evidence="1">
        <text>Thiol-dependent hydrolysis of ester, thioester, amide, peptide and isopeptide bonds formed by the C-terminal Gly of ubiquitin (a 76-residue protein attached to proteins as an intracellular targeting signal).</text>
        <dbReference type="EC" id="3.4.19.12"/>
    </reaction>
</comment>
<dbReference type="CDD" id="cd22764">
    <property type="entry name" value="OTUB2"/>
    <property type="match status" value="1"/>
</dbReference>
<dbReference type="GO" id="GO:0070536">
    <property type="term" value="P:protein K63-linked deubiquitination"/>
    <property type="evidence" value="ECO:0007669"/>
    <property type="project" value="TreeGrafter"/>
</dbReference>
<dbReference type="InterPro" id="IPR042468">
    <property type="entry name" value="Peptidase_C65_otubain_sub1"/>
</dbReference>
<keyword evidence="4" id="KW-0645">Protease</keyword>
<proteinExistence type="evidence at transcript level"/>
<evidence type="ECO:0000256" key="5">
    <source>
        <dbReference type="ARBA" id="ARBA00022786"/>
    </source>
</evidence>